<dbReference type="InterPro" id="IPR008271">
    <property type="entry name" value="Ser/Thr_kinase_AS"/>
</dbReference>
<evidence type="ECO:0000259" key="7">
    <source>
        <dbReference type="PROSITE" id="PS50011"/>
    </source>
</evidence>
<evidence type="ECO:0000313" key="8">
    <source>
        <dbReference type="Proteomes" id="UP000694867"/>
    </source>
</evidence>
<dbReference type="Proteomes" id="UP000694867">
    <property type="component" value="Unplaced"/>
</dbReference>
<dbReference type="GO" id="GO:0004691">
    <property type="term" value="F:cAMP-dependent protein kinase activity"/>
    <property type="evidence" value="ECO:0007669"/>
    <property type="project" value="TreeGrafter"/>
</dbReference>
<dbReference type="RefSeq" id="XP_003740237.1">
    <property type="nucleotide sequence ID" value="XM_003740189.1"/>
</dbReference>
<protein>
    <submittedName>
        <fullName evidence="9">cAMP-dependent protein kinase catalytic subunit 3-like</fullName>
    </submittedName>
</protein>
<keyword evidence="5" id="KW-0067">ATP-binding</keyword>
<keyword evidence="3" id="KW-0547">Nucleotide-binding</keyword>
<evidence type="ECO:0000256" key="3">
    <source>
        <dbReference type="ARBA" id="ARBA00022741"/>
    </source>
</evidence>
<feature type="domain" description="Protein kinase" evidence="7">
    <location>
        <begin position="41"/>
        <end position="298"/>
    </location>
</feature>
<dbReference type="InterPro" id="IPR000719">
    <property type="entry name" value="Prot_kinase_dom"/>
</dbReference>
<dbReference type="PROSITE" id="PS50011">
    <property type="entry name" value="PROTEIN_KINASE_DOM"/>
    <property type="match status" value="1"/>
</dbReference>
<dbReference type="GO" id="GO:0005829">
    <property type="term" value="C:cytosol"/>
    <property type="evidence" value="ECO:0007669"/>
    <property type="project" value="TreeGrafter"/>
</dbReference>
<dbReference type="GO" id="GO:0005524">
    <property type="term" value="F:ATP binding"/>
    <property type="evidence" value="ECO:0007669"/>
    <property type="project" value="UniProtKB-KW"/>
</dbReference>
<dbReference type="PANTHER" id="PTHR24353:SF151">
    <property type="entry name" value="CAMP-DEPENDENT PROTEIN KINASE CATALYTIC SUBUNIT GAMMA-LIKE"/>
    <property type="match status" value="1"/>
</dbReference>
<dbReference type="AlphaFoldDB" id="A0AAJ6QQ88"/>
<dbReference type="InterPro" id="IPR011009">
    <property type="entry name" value="Kinase-like_dom_sf"/>
</dbReference>
<proteinExistence type="predicted"/>
<dbReference type="SUPFAM" id="SSF56112">
    <property type="entry name" value="Protein kinase-like (PK-like)"/>
    <property type="match status" value="1"/>
</dbReference>
<evidence type="ECO:0000256" key="2">
    <source>
        <dbReference type="ARBA" id="ARBA00022679"/>
    </source>
</evidence>
<organism evidence="8 9">
    <name type="scientific">Galendromus occidentalis</name>
    <name type="common">western predatory mite</name>
    <dbReference type="NCBI Taxonomy" id="34638"/>
    <lineage>
        <taxon>Eukaryota</taxon>
        <taxon>Metazoa</taxon>
        <taxon>Ecdysozoa</taxon>
        <taxon>Arthropoda</taxon>
        <taxon>Chelicerata</taxon>
        <taxon>Arachnida</taxon>
        <taxon>Acari</taxon>
        <taxon>Parasitiformes</taxon>
        <taxon>Mesostigmata</taxon>
        <taxon>Gamasina</taxon>
        <taxon>Phytoseioidea</taxon>
        <taxon>Phytoseiidae</taxon>
        <taxon>Typhlodrominae</taxon>
        <taxon>Galendromus</taxon>
    </lineage>
</organism>
<dbReference type="PROSITE" id="PS00108">
    <property type="entry name" value="PROTEIN_KINASE_ST"/>
    <property type="match status" value="1"/>
</dbReference>
<dbReference type="GeneID" id="100900765"/>
<dbReference type="Pfam" id="PF00069">
    <property type="entry name" value="Pkinase"/>
    <property type="match status" value="1"/>
</dbReference>
<dbReference type="Gene3D" id="1.10.510.10">
    <property type="entry name" value="Transferase(Phosphotransferase) domain 1"/>
    <property type="match status" value="1"/>
</dbReference>
<keyword evidence="4" id="KW-0418">Kinase</keyword>
<dbReference type="Gene3D" id="3.30.200.20">
    <property type="entry name" value="Phosphorylase Kinase, domain 1"/>
    <property type="match status" value="1"/>
</dbReference>
<accession>A0AAJ6QQ88</accession>
<evidence type="ECO:0000256" key="5">
    <source>
        <dbReference type="ARBA" id="ARBA00022840"/>
    </source>
</evidence>
<keyword evidence="2" id="KW-0808">Transferase</keyword>
<evidence type="ECO:0000256" key="4">
    <source>
        <dbReference type="ARBA" id="ARBA00022777"/>
    </source>
</evidence>
<dbReference type="SMART" id="SM00220">
    <property type="entry name" value="S_TKc"/>
    <property type="match status" value="1"/>
</dbReference>
<feature type="region of interest" description="Disordered" evidence="6">
    <location>
        <begin position="318"/>
        <end position="338"/>
    </location>
</feature>
<evidence type="ECO:0000256" key="6">
    <source>
        <dbReference type="SAM" id="MobiDB-lite"/>
    </source>
</evidence>
<name>A0AAJ6QQ88_9ACAR</name>
<dbReference type="KEGG" id="goe:100900765"/>
<dbReference type="PANTHER" id="PTHR24353">
    <property type="entry name" value="CYCLIC NUCLEOTIDE-DEPENDENT PROTEIN KINASE"/>
    <property type="match status" value="1"/>
</dbReference>
<reference evidence="9" key="1">
    <citation type="submission" date="2025-08" db="UniProtKB">
        <authorList>
            <consortium name="RefSeq"/>
        </authorList>
    </citation>
    <scope>IDENTIFICATION</scope>
</reference>
<evidence type="ECO:0000313" key="9">
    <source>
        <dbReference type="RefSeq" id="XP_003740237.1"/>
    </source>
</evidence>
<keyword evidence="1" id="KW-0723">Serine/threonine-protein kinase</keyword>
<gene>
    <name evidence="9" type="primary">LOC100900765</name>
</gene>
<sequence>MSRDGDEDAIFAYRNSILHAETNFKARVAANDCPSTDVKSYEILTRAAAGKYNIIYKARKDGKICVIRQQLKKPLGETSMIDPTRIVQEKKFLYAMNSKFIVRIFAKDKDEMFVYTIMEYTPWGDLRRYLKNRAQPEALAVKMIGQVVLALEYIHACNIIYRDLKPDNILIFPGGRLKITDFKRACLGKYCGDKFGANCLYAPPEIINQALYTCAADWWACGILLYLILLNSHPFVTTEIERKAIFDRVLKKRLQVPEGDAISAEAKDLIKALLVKDHTKRLGSEKFGVDIVKRQDWFKDLDFMALISADEIFPLNPRRNHESREEPASADVFQNTKPDSFDEERELFKEF</sequence>
<dbReference type="GO" id="GO:0005952">
    <property type="term" value="C:cAMP-dependent protein kinase complex"/>
    <property type="evidence" value="ECO:0007669"/>
    <property type="project" value="TreeGrafter"/>
</dbReference>
<evidence type="ECO:0000256" key="1">
    <source>
        <dbReference type="ARBA" id="ARBA00022527"/>
    </source>
</evidence>
<keyword evidence="8" id="KW-1185">Reference proteome</keyword>